<reference evidence="1 2" key="1">
    <citation type="journal article" date="2017" name="Front. Microbiol.">
        <title>Genomic Characterization of Dairy Associated Leuconostoc Species and Diversity of Leuconostocs in Undefined Mixed Mesophilic Starter Cultures.</title>
        <authorList>
            <person name="Frantzen C.A."/>
            <person name="Kot W."/>
            <person name="Pedersen T.B."/>
            <person name="Ardo Y.M."/>
            <person name="Broadbent J.R."/>
            <person name="Neve H."/>
            <person name="Hansen L.H."/>
            <person name="Dal Bello F."/>
            <person name="Ostlie H.M."/>
            <person name="Kleppen H.P."/>
            <person name="Vogensen F.K."/>
            <person name="Holo H."/>
        </authorList>
    </citation>
    <scope>NUCLEOTIDE SEQUENCE [LARGE SCALE GENOMIC DNA]</scope>
    <source>
        <strain evidence="1 2">LMGCF08</strain>
    </source>
</reference>
<sequence length="178" mass="19027">MATINGKVLVRDGKPLDRVCSNGRLVYGRNLFIGTAKGFTGVGTNSTKGDFNAQGGKYYLAGGKKVSDLYNQYGSSGYLTISFDWVASGSTISGTFNPQWDNTPWGGLSKSTISPSSLNSSGHYEWTVPLSAGGYSTGIADGIQFRQDNLQGNITISNLKLESAYQATPWTPAPEDYI</sequence>
<accession>A0A1X0VAS5</accession>
<dbReference type="EMBL" id="MPLS01000169">
    <property type="protein sequence ID" value="ORI96303.1"/>
    <property type="molecule type" value="Genomic_DNA"/>
</dbReference>
<organism evidence="1 2">
    <name type="scientific">Leuconostoc pseudomesenteroides</name>
    <dbReference type="NCBI Taxonomy" id="33968"/>
    <lineage>
        <taxon>Bacteria</taxon>
        <taxon>Bacillati</taxon>
        <taxon>Bacillota</taxon>
        <taxon>Bacilli</taxon>
        <taxon>Lactobacillales</taxon>
        <taxon>Lactobacillaceae</taxon>
        <taxon>Leuconostoc</taxon>
    </lineage>
</organism>
<dbReference type="RefSeq" id="WP_004164629.1">
    <property type="nucleotide sequence ID" value="NZ_MPLS01000169.1"/>
</dbReference>
<evidence type="ECO:0000313" key="2">
    <source>
        <dbReference type="Proteomes" id="UP000192288"/>
    </source>
</evidence>
<evidence type="ECO:0000313" key="1">
    <source>
        <dbReference type="EMBL" id="ORI96303.1"/>
    </source>
</evidence>
<dbReference type="Proteomes" id="UP000192288">
    <property type="component" value="Unassembled WGS sequence"/>
</dbReference>
<name>A0A1X0VAS5_LEUPS</name>
<dbReference type="AlphaFoldDB" id="A0A1X0VAS5"/>
<comment type="caution">
    <text evidence="1">The sequence shown here is derived from an EMBL/GenBank/DDBJ whole genome shotgun (WGS) entry which is preliminary data.</text>
</comment>
<proteinExistence type="predicted"/>
<gene>
    <name evidence="1" type="ORF">BMR96_10590</name>
</gene>
<protein>
    <submittedName>
        <fullName evidence="1">Uncharacterized protein</fullName>
    </submittedName>
</protein>